<dbReference type="RefSeq" id="XP_042995633.1">
    <property type="nucleotide sequence ID" value="XM_043139699.1"/>
</dbReference>
<accession>A0A8E5HM21</accession>
<protein>
    <submittedName>
        <fullName evidence="1">Uncharacterized protein</fullName>
    </submittedName>
</protein>
<sequence length="111" mass="12307">MRPHGTEGCRGSMVSDLNFFRMPMPFSTAKRPGLALANSKVIDDRRWWARPALTKSGERLPPLRADALAAEARHRCSSSVCPAGLRDWSSIGLLAEVVSSFGRRHKTTWSL</sequence>
<dbReference type="KEGG" id="uvi:66062979"/>
<proteinExistence type="predicted"/>
<reference evidence="1" key="1">
    <citation type="submission" date="2020-03" db="EMBL/GenBank/DDBJ databases">
        <title>A mixture of massive structural variations and highly conserved coding sequences in Ustilaginoidea virens genome.</title>
        <authorList>
            <person name="Zhang K."/>
            <person name="Zhao Z."/>
            <person name="Zhang Z."/>
            <person name="Li Y."/>
            <person name="Hsiang T."/>
            <person name="Sun W."/>
        </authorList>
    </citation>
    <scope>NUCLEOTIDE SEQUENCE</scope>
    <source>
        <strain evidence="1">UV-8b</strain>
    </source>
</reference>
<gene>
    <name evidence="1" type="ORF">UV8b_02201</name>
</gene>
<dbReference type="GeneID" id="66062979"/>
<dbReference type="EMBL" id="CP072754">
    <property type="protein sequence ID" value="QUC17960.1"/>
    <property type="molecule type" value="Genomic_DNA"/>
</dbReference>
<organism evidence="1 2">
    <name type="scientific">Ustilaginoidea virens</name>
    <name type="common">Rice false smut fungus</name>
    <name type="synonym">Villosiclava virens</name>
    <dbReference type="NCBI Taxonomy" id="1159556"/>
    <lineage>
        <taxon>Eukaryota</taxon>
        <taxon>Fungi</taxon>
        <taxon>Dikarya</taxon>
        <taxon>Ascomycota</taxon>
        <taxon>Pezizomycotina</taxon>
        <taxon>Sordariomycetes</taxon>
        <taxon>Hypocreomycetidae</taxon>
        <taxon>Hypocreales</taxon>
        <taxon>Clavicipitaceae</taxon>
        <taxon>Ustilaginoidea</taxon>
    </lineage>
</organism>
<dbReference type="AlphaFoldDB" id="A0A8E5HM21"/>
<dbReference type="Proteomes" id="UP000027002">
    <property type="component" value="Chromosome 2"/>
</dbReference>
<keyword evidence="2" id="KW-1185">Reference proteome</keyword>
<evidence type="ECO:0000313" key="1">
    <source>
        <dbReference type="EMBL" id="QUC17960.1"/>
    </source>
</evidence>
<name>A0A8E5HM21_USTVR</name>
<evidence type="ECO:0000313" key="2">
    <source>
        <dbReference type="Proteomes" id="UP000027002"/>
    </source>
</evidence>